<evidence type="ECO:0000256" key="4">
    <source>
        <dbReference type="ARBA" id="ARBA00022898"/>
    </source>
</evidence>
<protein>
    <submittedName>
        <fullName evidence="6">Low specificity L-threonine aldolase</fullName>
    </submittedName>
</protein>
<reference evidence="6" key="2">
    <citation type="submission" date="2023-07" db="EMBL/GenBank/DDBJ databases">
        <authorList>
            <person name="Shen H."/>
        </authorList>
    </citation>
    <scope>NUCLEOTIDE SEQUENCE</scope>
    <source>
        <strain evidence="6">TNR-22</strain>
    </source>
</reference>
<comment type="caution">
    <text evidence="6">The sequence shown here is derived from an EMBL/GenBank/DDBJ whole genome shotgun (WGS) entry which is preliminary data.</text>
</comment>
<dbReference type="Proteomes" id="UP001174932">
    <property type="component" value="Unassembled WGS sequence"/>
</dbReference>
<sequence>MIFASDNWPGAHPLIAESILKASAGLHAPYGQSDYDCEVAGKLSRFFDREVEAFFVATGTAANSLALASCRRTGGVIFCHSEAHIIHHEGGAVEFQTGGAKLVPVASVPGQMGKIDPAALEQAIARFPSNDVHVGQKMALSLSQVTEAGTIYSLEEIAALAEIAHRHGLKVHMDGARFSNAVAALGCTPADMTWKAGIDLLSLGGTKNGCWCAEAVIVFDQANSIDLPHLRKRAGNLFSKSALVSSQFDAWLRDDLWLKLAHHANEMAARLVALVRASSTMRLAWETGSSQVFIIMPDDLAERLRAAGARFYDWDTPIGMEHLVQPGEKIRRFITSYATRPEDIVNFSMAL</sequence>
<dbReference type="InterPro" id="IPR001597">
    <property type="entry name" value="ArAA_b-elim_lyase/Thr_aldolase"/>
</dbReference>
<gene>
    <name evidence="6" type="ORF">Q4481_15140</name>
</gene>
<evidence type="ECO:0000313" key="6">
    <source>
        <dbReference type="EMBL" id="MDO6965301.1"/>
    </source>
</evidence>
<dbReference type="Gene3D" id="3.90.1150.10">
    <property type="entry name" value="Aspartate Aminotransferase, domain 1"/>
    <property type="match status" value="1"/>
</dbReference>
<dbReference type="Pfam" id="PF01212">
    <property type="entry name" value="Beta_elim_lyase"/>
    <property type="match status" value="1"/>
</dbReference>
<dbReference type="InterPro" id="IPR015421">
    <property type="entry name" value="PyrdxlP-dep_Trfase_major"/>
</dbReference>
<dbReference type="SUPFAM" id="SSF53383">
    <property type="entry name" value="PLP-dependent transferases"/>
    <property type="match status" value="1"/>
</dbReference>
<dbReference type="InterPro" id="IPR015422">
    <property type="entry name" value="PyrdxlP-dep_Trfase_small"/>
</dbReference>
<accession>A0ABT8YP57</accession>
<dbReference type="PANTHER" id="PTHR48097:SF5">
    <property type="entry name" value="LOW SPECIFICITY L-THREONINE ALDOLASE"/>
    <property type="match status" value="1"/>
</dbReference>
<evidence type="ECO:0000313" key="7">
    <source>
        <dbReference type="Proteomes" id="UP001174932"/>
    </source>
</evidence>
<dbReference type="InterPro" id="IPR015424">
    <property type="entry name" value="PyrdxlP-dep_Trfase"/>
</dbReference>
<evidence type="ECO:0000259" key="5">
    <source>
        <dbReference type="Pfam" id="PF01212"/>
    </source>
</evidence>
<evidence type="ECO:0000256" key="1">
    <source>
        <dbReference type="ARBA" id="ARBA00001933"/>
    </source>
</evidence>
<organism evidence="6 7">
    <name type="scientific">Rhizobium alvei</name>
    <dbReference type="NCBI Taxonomy" id="1132659"/>
    <lineage>
        <taxon>Bacteria</taxon>
        <taxon>Pseudomonadati</taxon>
        <taxon>Pseudomonadota</taxon>
        <taxon>Alphaproteobacteria</taxon>
        <taxon>Hyphomicrobiales</taxon>
        <taxon>Rhizobiaceae</taxon>
        <taxon>Rhizobium/Agrobacterium group</taxon>
        <taxon>Rhizobium</taxon>
    </lineage>
</organism>
<feature type="domain" description="Aromatic amino acid beta-eliminating lyase/threonine aldolase" evidence="5">
    <location>
        <begin position="3"/>
        <end position="273"/>
    </location>
</feature>
<reference evidence="6" key="1">
    <citation type="journal article" date="2015" name="Int. J. Syst. Evol. Microbiol.">
        <title>Rhizobium alvei sp. nov., isolated from a freshwater river.</title>
        <authorList>
            <person name="Sheu S.Y."/>
            <person name="Huang H.W."/>
            <person name="Young C.C."/>
            <person name="Chen W.M."/>
        </authorList>
    </citation>
    <scope>NUCLEOTIDE SEQUENCE</scope>
    <source>
        <strain evidence="6">TNR-22</strain>
    </source>
</reference>
<comment type="cofactor">
    <cofactor evidence="1">
        <name>pyridoxal 5'-phosphate</name>
        <dbReference type="ChEBI" id="CHEBI:597326"/>
    </cofactor>
</comment>
<evidence type="ECO:0000256" key="2">
    <source>
        <dbReference type="ARBA" id="ARBA00006966"/>
    </source>
</evidence>
<comment type="similarity">
    <text evidence="2">Belongs to the threonine aldolase family.</text>
</comment>
<evidence type="ECO:0000256" key="3">
    <source>
        <dbReference type="ARBA" id="ARBA00011881"/>
    </source>
</evidence>
<name>A0ABT8YP57_9HYPH</name>
<proteinExistence type="inferred from homology"/>
<comment type="subunit">
    <text evidence="3">Homotetramer.</text>
</comment>
<dbReference type="EMBL" id="JAUOZU010000010">
    <property type="protein sequence ID" value="MDO6965301.1"/>
    <property type="molecule type" value="Genomic_DNA"/>
</dbReference>
<keyword evidence="4" id="KW-0663">Pyridoxal phosphate</keyword>
<dbReference type="Gene3D" id="3.40.640.10">
    <property type="entry name" value="Type I PLP-dependent aspartate aminotransferase-like (Major domain)"/>
    <property type="match status" value="1"/>
</dbReference>
<dbReference type="RefSeq" id="WP_304377230.1">
    <property type="nucleotide sequence ID" value="NZ_JAUOZU010000010.1"/>
</dbReference>
<dbReference type="PANTHER" id="PTHR48097">
    <property type="entry name" value="L-THREONINE ALDOLASE-RELATED"/>
    <property type="match status" value="1"/>
</dbReference>
<keyword evidence="7" id="KW-1185">Reference proteome</keyword>